<feature type="repeat" description="PPR" evidence="2">
    <location>
        <begin position="421"/>
        <end position="455"/>
    </location>
</feature>
<dbReference type="PANTHER" id="PTHR47942:SF16">
    <property type="entry name" value="PENTATRICOPEPTIDE REPEAT DOMAIN CONTAINING PROTEIN-RELATED"/>
    <property type="match status" value="1"/>
</dbReference>
<name>A0A5K1AF10_9MAGN</name>
<feature type="repeat" description="PPR" evidence="2">
    <location>
        <begin position="561"/>
        <end position="595"/>
    </location>
</feature>
<feature type="repeat" description="PPR" evidence="2">
    <location>
        <begin position="351"/>
        <end position="385"/>
    </location>
</feature>
<dbReference type="Gene3D" id="1.25.40.10">
    <property type="entry name" value="Tetratricopeptide repeat domain"/>
    <property type="match status" value="3"/>
</dbReference>
<evidence type="ECO:0008006" key="4">
    <source>
        <dbReference type="Google" id="ProtNLM"/>
    </source>
</evidence>
<gene>
    <name evidence="3" type="ORF">NYM_LOCUS13956</name>
</gene>
<keyword evidence="1" id="KW-0677">Repeat</keyword>
<accession>A0A5K1AF10</accession>
<dbReference type="SUPFAM" id="SSF81901">
    <property type="entry name" value="HCP-like"/>
    <property type="match status" value="1"/>
</dbReference>
<feature type="repeat" description="PPR" evidence="2">
    <location>
        <begin position="526"/>
        <end position="560"/>
    </location>
</feature>
<evidence type="ECO:0000256" key="2">
    <source>
        <dbReference type="PROSITE-ProRule" id="PRU00708"/>
    </source>
</evidence>
<evidence type="ECO:0000256" key="1">
    <source>
        <dbReference type="ARBA" id="ARBA00022737"/>
    </source>
</evidence>
<dbReference type="PROSITE" id="PS51375">
    <property type="entry name" value="PPR"/>
    <property type="match status" value="8"/>
</dbReference>
<dbReference type="Pfam" id="PF13041">
    <property type="entry name" value="PPR_2"/>
    <property type="match status" value="4"/>
</dbReference>
<feature type="repeat" description="PPR" evidence="2">
    <location>
        <begin position="456"/>
        <end position="490"/>
    </location>
</feature>
<organism evidence="3">
    <name type="scientific">Nymphaea colorata</name>
    <name type="common">pocket water lily</name>
    <dbReference type="NCBI Taxonomy" id="210225"/>
    <lineage>
        <taxon>Eukaryota</taxon>
        <taxon>Viridiplantae</taxon>
        <taxon>Streptophyta</taxon>
        <taxon>Embryophyta</taxon>
        <taxon>Tracheophyta</taxon>
        <taxon>Spermatophyta</taxon>
        <taxon>Magnoliopsida</taxon>
        <taxon>Nymphaeales</taxon>
        <taxon>Nymphaeaceae</taxon>
        <taxon>Nymphaea</taxon>
    </lineage>
</organism>
<dbReference type="OMA" id="CRMKDYG"/>
<dbReference type="InterPro" id="IPR011990">
    <property type="entry name" value="TPR-like_helical_dom_sf"/>
</dbReference>
<feature type="repeat" description="PPR" evidence="2">
    <location>
        <begin position="316"/>
        <end position="350"/>
    </location>
</feature>
<dbReference type="NCBIfam" id="TIGR00756">
    <property type="entry name" value="PPR"/>
    <property type="match status" value="7"/>
</dbReference>
<dbReference type="AlphaFoldDB" id="A0A5K1AF10"/>
<dbReference type="EMBL" id="LR721780">
    <property type="protein sequence ID" value="VVW00518.1"/>
    <property type="molecule type" value="Genomic_DNA"/>
</dbReference>
<dbReference type="Gramene" id="NC2G0286340.1">
    <property type="protein sequence ID" value="NC2G0286340.1:cds"/>
    <property type="gene ID" value="NC2G0286340"/>
</dbReference>
<dbReference type="InterPro" id="IPR051222">
    <property type="entry name" value="PPR/CCM1_RNA-binding"/>
</dbReference>
<evidence type="ECO:0000313" key="3">
    <source>
        <dbReference type="EMBL" id="VVW00518.1"/>
    </source>
</evidence>
<dbReference type="InterPro" id="IPR002885">
    <property type="entry name" value="PPR_rpt"/>
</dbReference>
<dbReference type="PANTHER" id="PTHR47942">
    <property type="entry name" value="TETRATRICOPEPTIDE REPEAT (TPR)-LIKE SUPERFAMILY PROTEIN-RELATED"/>
    <property type="match status" value="1"/>
</dbReference>
<feature type="repeat" description="PPR" evidence="2">
    <location>
        <begin position="386"/>
        <end position="420"/>
    </location>
</feature>
<proteinExistence type="predicted"/>
<sequence>MQAFRRLHQVSLCSSPRHFDLFRRTPQKFLLYSTDVHIKELLGFTSPLLVLEEPTDSNVKQSPDSKPPAGLLSSILAETHSKGNLNSKTPTGLFLSRMVDEDPPCKSHDYGRRKLNTIPIPHRSFQEPKGQDLDFVNVAYSHLVHTDWAKLNEMVPGLNPFRVNHVLLRTQKDHLLSYEFFDWVALQKPNAQTLDSYAIIIHILTKAKKFRLAERVLKKTILPKLPNSPSDLFDALICTYRMCDSSRDSFDCLFKTYAHLNKFRCATETFCRMKDYGFLPCIRSANAYMSSLLALNRSDIVLSFYGELRRRRISPNVYTLNMVICALCKSGRIEKAVEVFKDMEILGCRPNDASFNTLIDGYCKNQLLAAAMRLKNSMCEKGVEPNIVTYNTLINGFCKNGMLQDACRLFNEMKVMNVAPNTVTYNTLISGYSQSGNCEMGARLHEEMVKNGTVVDILTYNALLMGLCRDGKTKKALYLLKRLEEENLVPDASTFSAMIIGHCKRGNSERAYGAYRTMLRRGCHPNMETFSTLISAFCEDKDYSGAVKMLMEMIERSLPPDADTMVDLVQGLCRNGECQVAMEVCKKVDERRLTPHGFDMKKVIKITDFNSCIKNDRLNLMSN</sequence>
<dbReference type="FunFam" id="1.25.40.10:FF:000558">
    <property type="entry name" value="Pentatricopeptide repeat-containing protein At5g39710"/>
    <property type="match status" value="1"/>
</dbReference>
<feature type="repeat" description="PPR" evidence="2">
    <location>
        <begin position="491"/>
        <end position="525"/>
    </location>
</feature>
<reference evidence="3" key="1">
    <citation type="submission" date="2019-09" db="EMBL/GenBank/DDBJ databases">
        <authorList>
            <person name="Zhang L."/>
        </authorList>
    </citation>
    <scope>NUCLEOTIDE SEQUENCE</scope>
</reference>
<dbReference type="OrthoDB" id="185373at2759"/>
<protein>
    <recommendedName>
        <fullName evidence="4">Pentacotripeptide-repeat region of PRORP domain-containing protein</fullName>
    </recommendedName>
</protein>